<keyword evidence="2" id="KW-0812">Transmembrane</keyword>
<accession>A0A0D2P0U9</accession>
<evidence type="ECO:0000256" key="3">
    <source>
        <dbReference type="SAM" id="SignalP"/>
    </source>
</evidence>
<evidence type="ECO:0000313" key="5">
    <source>
        <dbReference type="Proteomes" id="UP000054270"/>
    </source>
</evidence>
<proteinExistence type="predicted"/>
<sequence length="361" mass="39787">MASQFWSWIFIIQIMLVQPGYADVGHYKGLTRRALVKVFARGLTEAEITTKNTFTALAITLSIVLVVGLVGLFLVIQRSRRQVKVPEPEAGVVDAKPSWWMVEGKNEKMDWWRLSHRFEPTAVPDVDPMQPVDGGRIARLKIAIQRQAGKKAHPIIPMYRANSPSPTGSLGLPMQSVPDVQPKYPDSLERGYRAPIYPVQSPPQIPQIYVGERPLRKSPTSPPRAIVTGGQRATLARAGARSGAPRSPAGRRRDLLHRHSFRNPFLPLKVPESPLKISDPVSLPYIDTTNPKLAYGTGLLNPRAAPTPPGDSNRPPVPPKLRKLGLPAPLNLDNRQPLSAARIRVGLPASPRPIRTLNTAF</sequence>
<feature type="chain" id="PRO_5002248481" evidence="3">
    <location>
        <begin position="23"/>
        <end position="361"/>
    </location>
</feature>
<feature type="signal peptide" evidence="3">
    <location>
        <begin position="1"/>
        <end position="22"/>
    </location>
</feature>
<dbReference type="EMBL" id="KN817536">
    <property type="protein sequence ID" value="KJA24539.1"/>
    <property type="molecule type" value="Genomic_DNA"/>
</dbReference>
<dbReference type="Proteomes" id="UP000054270">
    <property type="component" value="Unassembled WGS sequence"/>
</dbReference>
<evidence type="ECO:0000256" key="1">
    <source>
        <dbReference type="SAM" id="MobiDB-lite"/>
    </source>
</evidence>
<gene>
    <name evidence="4" type="ORF">HYPSUDRAFT_200422</name>
</gene>
<dbReference type="AlphaFoldDB" id="A0A0D2P0U9"/>
<feature type="region of interest" description="Disordered" evidence="1">
    <location>
        <begin position="213"/>
        <end position="258"/>
    </location>
</feature>
<feature type="compositionally biased region" description="Low complexity" evidence="1">
    <location>
        <begin position="236"/>
        <end position="248"/>
    </location>
</feature>
<evidence type="ECO:0000313" key="4">
    <source>
        <dbReference type="EMBL" id="KJA24539.1"/>
    </source>
</evidence>
<dbReference type="OrthoDB" id="2962799at2759"/>
<feature type="compositionally biased region" description="Pro residues" evidence="1">
    <location>
        <begin position="305"/>
        <end position="319"/>
    </location>
</feature>
<feature type="transmembrane region" description="Helical" evidence="2">
    <location>
        <begin position="54"/>
        <end position="76"/>
    </location>
</feature>
<reference evidence="5" key="1">
    <citation type="submission" date="2014-04" db="EMBL/GenBank/DDBJ databases">
        <title>Evolutionary Origins and Diversification of the Mycorrhizal Mutualists.</title>
        <authorList>
            <consortium name="DOE Joint Genome Institute"/>
            <consortium name="Mycorrhizal Genomics Consortium"/>
            <person name="Kohler A."/>
            <person name="Kuo A."/>
            <person name="Nagy L.G."/>
            <person name="Floudas D."/>
            <person name="Copeland A."/>
            <person name="Barry K.W."/>
            <person name="Cichocki N."/>
            <person name="Veneault-Fourrey C."/>
            <person name="LaButti K."/>
            <person name="Lindquist E.A."/>
            <person name="Lipzen A."/>
            <person name="Lundell T."/>
            <person name="Morin E."/>
            <person name="Murat C."/>
            <person name="Riley R."/>
            <person name="Ohm R."/>
            <person name="Sun H."/>
            <person name="Tunlid A."/>
            <person name="Henrissat B."/>
            <person name="Grigoriev I.V."/>
            <person name="Hibbett D.S."/>
            <person name="Martin F."/>
        </authorList>
    </citation>
    <scope>NUCLEOTIDE SEQUENCE [LARGE SCALE GENOMIC DNA]</scope>
    <source>
        <strain evidence="5">FD-334 SS-4</strain>
    </source>
</reference>
<protein>
    <submittedName>
        <fullName evidence="4">Uncharacterized protein</fullName>
    </submittedName>
</protein>
<keyword evidence="2" id="KW-0472">Membrane</keyword>
<dbReference type="OMA" id="DWWRLSH"/>
<keyword evidence="3" id="KW-0732">Signal</keyword>
<keyword evidence="2" id="KW-1133">Transmembrane helix</keyword>
<feature type="region of interest" description="Disordered" evidence="1">
    <location>
        <begin position="299"/>
        <end position="333"/>
    </location>
</feature>
<organism evidence="4 5">
    <name type="scientific">Hypholoma sublateritium (strain FD-334 SS-4)</name>
    <dbReference type="NCBI Taxonomy" id="945553"/>
    <lineage>
        <taxon>Eukaryota</taxon>
        <taxon>Fungi</taxon>
        <taxon>Dikarya</taxon>
        <taxon>Basidiomycota</taxon>
        <taxon>Agaricomycotina</taxon>
        <taxon>Agaricomycetes</taxon>
        <taxon>Agaricomycetidae</taxon>
        <taxon>Agaricales</taxon>
        <taxon>Agaricineae</taxon>
        <taxon>Strophariaceae</taxon>
        <taxon>Hypholoma</taxon>
    </lineage>
</organism>
<name>A0A0D2P0U9_HYPSF</name>
<keyword evidence="5" id="KW-1185">Reference proteome</keyword>
<evidence type="ECO:0000256" key="2">
    <source>
        <dbReference type="SAM" id="Phobius"/>
    </source>
</evidence>